<dbReference type="PROSITE" id="PS00433">
    <property type="entry name" value="PHOSPHOFRUCTOKINASE"/>
    <property type="match status" value="1"/>
</dbReference>
<dbReference type="Pfam" id="PF00365">
    <property type="entry name" value="PFK"/>
    <property type="match status" value="1"/>
</dbReference>
<protein>
    <recommendedName>
        <fullName evidence="4">6-phosphofructokinase</fullName>
        <ecNumber evidence="4">2.7.1.11</ecNumber>
    </recommendedName>
</protein>
<evidence type="ECO:0000256" key="3">
    <source>
        <dbReference type="ARBA" id="ARBA00004679"/>
    </source>
</evidence>
<accession>X1HFS4</accession>
<keyword evidence="8" id="KW-0418">Kinase</keyword>
<comment type="pathway">
    <text evidence="3">Carbohydrate degradation; glycolysis; D-glyceraldehyde 3-phosphate and glycerone phosphate from D-glucose: step 3/4.</text>
</comment>
<evidence type="ECO:0000256" key="10">
    <source>
        <dbReference type="ARBA" id="ARBA00023152"/>
    </source>
</evidence>
<dbReference type="GO" id="GO:0016208">
    <property type="term" value="F:AMP binding"/>
    <property type="evidence" value="ECO:0007669"/>
    <property type="project" value="TreeGrafter"/>
</dbReference>
<gene>
    <name evidence="12" type="ORF">S03H2_46999</name>
</gene>
<dbReference type="GO" id="GO:0048029">
    <property type="term" value="F:monosaccharide binding"/>
    <property type="evidence" value="ECO:0007669"/>
    <property type="project" value="TreeGrafter"/>
</dbReference>
<dbReference type="GO" id="GO:0061621">
    <property type="term" value="P:canonical glycolysis"/>
    <property type="evidence" value="ECO:0007669"/>
    <property type="project" value="TreeGrafter"/>
</dbReference>
<dbReference type="SUPFAM" id="SSF53784">
    <property type="entry name" value="Phosphofructokinase"/>
    <property type="match status" value="1"/>
</dbReference>
<sequence length="266" mass="28676">SKTANPYRYAVRKGRRLEFRDLSKTAIENLKKLGVVCLVCIGGDGTLGIAHRLFEDGIPIVGVPKTIDNDLRGTDITFGFDSAVSIATEGIDRLHTTAQSHHRIMIVEVMGHKAGWIALHAGVAGGGDIILIPEIPYDVNIIAKKVKERNKKGRRFSIVVVAEGVKPKGGDIVIQRIVKESTDPIRLGGVGFVLGEQIEKITELETRTVVMGHLQRGGSPTPFDRVLATQLGSKAVDMMKNEEFGYMVGVSGNTLASVSLQVVAEG</sequence>
<keyword evidence="6" id="KW-0808">Transferase</keyword>
<comment type="subcellular location">
    <subcellularLocation>
        <location evidence="2">Cytoplasm</location>
    </subcellularLocation>
</comment>
<feature type="non-terminal residue" evidence="12">
    <location>
        <position position="266"/>
    </location>
</feature>
<dbReference type="InterPro" id="IPR000023">
    <property type="entry name" value="Phosphofructokinase_dom"/>
</dbReference>
<dbReference type="InterPro" id="IPR035966">
    <property type="entry name" value="PKF_sf"/>
</dbReference>
<evidence type="ECO:0000256" key="9">
    <source>
        <dbReference type="ARBA" id="ARBA00022842"/>
    </source>
</evidence>
<dbReference type="UniPathway" id="UPA00109">
    <property type="reaction ID" value="UER00182"/>
</dbReference>
<dbReference type="InterPro" id="IPR015912">
    <property type="entry name" value="Phosphofructokinase_CS"/>
</dbReference>
<name>X1HFS4_9ZZZZ</name>
<dbReference type="GO" id="GO:0042802">
    <property type="term" value="F:identical protein binding"/>
    <property type="evidence" value="ECO:0007669"/>
    <property type="project" value="TreeGrafter"/>
</dbReference>
<dbReference type="GO" id="GO:0003872">
    <property type="term" value="F:6-phosphofructokinase activity"/>
    <property type="evidence" value="ECO:0007669"/>
    <property type="project" value="UniProtKB-EC"/>
</dbReference>
<evidence type="ECO:0000259" key="11">
    <source>
        <dbReference type="Pfam" id="PF00365"/>
    </source>
</evidence>
<feature type="domain" description="Phosphofructokinase" evidence="11">
    <location>
        <begin position="15"/>
        <end position="238"/>
    </location>
</feature>
<dbReference type="PANTHER" id="PTHR13697:SF52">
    <property type="entry name" value="ATP-DEPENDENT 6-PHOSPHOFRUCTOKINASE 3"/>
    <property type="match status" value="1"/>
</dbReference>
<evidence type="ECO:0000256" key="6">
    <source>
        <dbReference type="ARBA" id="ARBA00022679"/>
    </source>
</evidence>
<feature type="non-terminal residue" evidence="12">
    <location>
        <position position="1"/>
    </location>
</feature>
<dbReference type="Gene3D" id="3.40.50.460">
    <property type="entry name" value="Phosphofructokinase domain"/>
    <property type="match status" value="1"/>
</dbReference>
<keyword evidence="10" id="KW-0324">Glycolysis</keyword>
<keyword evidence="7" id="KW-0479">Metal-binding</keyword>
<dbReference type="EC" id="2.7.1.11" evidence="4"/>
<comment type="caution">
    <text evidence="12">The sequence shown here is derived from an EMBL/GenBank/DDBJ whole genome shotgun (WGS) entry which is preliminary data.</text>
</comment>
<dbReference type="PRINTS" id="PR00476">
    <property type="entry name" value="PHFRCTKINASE"/>
</dbReference>
<evidence type="ECO:0000256" key="4">
    <source>
        <dbReference type="ARBA" id="ARBA00012055"/>
    </source>
</evidence>
<dbReference type="AlphaFoldDB" id="X1HFS4"/>
<dbReference type="GO" id="GO:0046872">
    <property type="term" value="F:metal ion binding"/>
    <property type="evidence" value="ECO:0007669"/>
    <property type="project" value="UniProtKB-KW"/>
</dbReference>
<comment type="cofactor">
    <cofactor evidence="1">
        <name>Mg(2+)</name>
        <dbReference type="ChEBI" id="CHEBI:18420"/>
    </cofactor>
</comment>
<keyword evidence="5" id="KW-0963">Cytoplasm</keyword>
<evidence type="ECO:0000256" key="2">
    <source>
        <dbReference type="ARBA" id="ARBA00004496"/>
    </source>
</evidence>
<keyword evidence="9" id="KW-0460">Magnesium</keyword>
<dbReference type="PANTHER" id="PTHR13697">
    <property type="entry name" value="PHOSPHOFRUCTOKINASE"/>
    <property type="match status" value="1"/>
</dbReference>
<dbReference type="InterPro" id="IPR022953">
    <property type="entry name" value="ATP_PFK"/>
</dbReference>
<evidence type="ECO:0000256" key="7">
    <source>
        <dbReference type="ARBA" id="ARBA00022723"/>
    </source>
</evidence>
<evidence type="ECO:0000256" key="8">
    <source>
        <dbReference type="ARBA" id="ARBA00022777"/>
    </source>
</evidence>
<dbReference type="GO" id="GO:0030388">
    <property type="term" value="P:fructose 1,6-bisphosphate metabolic process"/>
    <property type="evidence" value="ECO:0007669"/>
    <property type="project" value="TreeGrafter"/>
</dbReference>
<evidence type="ECO:0000256" key="1">
    <source>
        <dbReference type="ARBA" id="ARBA00001946"/>
    </source>
</evidence>
<evidence type="ECO:0000256" key="5">
    <source>
        <dbReference type="ARBA" id="ARBA00022490"/>
    </source>
</evidence>
<dbReference type="NCBIfam" id="NF002872">
    <property type="entry name" value="PRK03202.1"/>
    <property type="match status" value="1"/>
</dbReference>
<dbReference type="GO" id="GO:0070095">
    <property type="term" value="F:fructose-6-phosphate binding"/>
    <property type="evidence" value="ECO:0007669"/>
    <property type="project" value="TreeGrafter"/>
</dbReference>
<reference evidence="12" key="1">
    <citation type="journal article" date="2014" name="Front. Microbiol.">
        <title>High frequency of phylogenetically diverse reductive dehalogenase-homologous genes in deep subseafloor sedimentary metagenomes.</title>
        <authorList>
            <person name="Kawai M."/>
            <person name="Futagami T."/>
            <person name="Toyoda A."/>
            <person name="Takaki Y."/>
            <person name="Nishi S."/>
            <person name="Hori S."/>
            <person name="Arai W."/>
            <person name="Tsubouchi T."/>
            <person name="Morono Y."/>
            <person name="Uchiyama I."/>
            <person name="Ito T."/>
            <person name="Fujiyama A."/>
            <person name="Inagaki F."/>
            <person name="Takami H."/>
        </authorList>
    </citation>
    <scope>NUCLEOTIDE SEQUENCE</scope>
    <source>
        <strain evidence="12">Expedition CK06-06</strain>
    </source>
</reference>
<dbReference type="GO" id="GO:0005524">
    <property type="term" value="F:ATP binding"/>
    <property type="evidence" value="ECO:0007669"/>
    <property type="project" value="TreeGrafter"/>
</dbReference>
<dbReference type="FunFam" id="3.40.50.460:FF:000002">
    <property type="entry name" value="ATP-dependent 6-phosphofructokinase"/>
    <property type="match status" value="1"/>
</dbReference>
<proteinExistence type="predicted"/>
<evidence type="ECO:0000313" key="12">
    <source>
        <dbReference type="EMBL" id="GAH68277.1"/>
    </source>
</evidence>
<dbReference type="GO" id="GO:0006002">
    <property type="term" value="P:fructose 6-phosphate metabolic process"/>
    <property type="evidence" value="ECO:0007669"/>
    <property type="project" value="InterPro"/>
</dbReference>
<organism evidence="12">
    <name type="scientific">marine sediment metagenome</name>
    <dbReference type="NCBI Taxonomy" id="412755"/>
    <lineage>
        <taxon>unclassified sequences</taxon>
        <taxon>metagenomes</taxon>
        <taxon>ecological metagenomes</taxon>
    </lineage>
</organism>
<dbReference type="EMBL" id="BARU01029555">
    <property type="protein sequence ID" value="GAH68277.1"/>
    <property type="molecule type" value="Genomic_DNA"/>
</dbReference>
<dbReference type="GO" id="GO:0005945">
    <property type="term" value="C:6-phosphofructokinase complex"/>
    <property type="evidence" value="ECO:0007669"/>
    <property type="project" value="TreeGrafter"/>
</dbReference>